<accession>A0AA88LGU7</accession>
<protein>
    <submittedName>
        <fullName evidence="2">Uncharacterized protein</fullName>
    </submittedName>
</protein>
<sequence>MEAVKQTEPSGIPPRGYYIGGVHQQNATGYSSLDRALSDKLPQPSARVHEKVRIDEAKLEELDTLPYTAGVLCSVIAAFFLFGLVGVAIKEARQRKQEEQKGTTTAVSVGSSKVFTRPAGFDVDQLGKRKYDNALCEAGSISSPRKAISISPTSMLPGLSSKQPSFDIDSLGKIRPHLEPEIFASIIAQDLKRQNEKTSLIEIATLSSSKVSTQPVGIDLQNVENKRQKTELRFQTLEKQTRDQKRTSNLAANIIVSPFYILKTEAERYSPNRTGSDPSYTLKAIQKIVSINSLSDRILCHP</sequence>
<feature type="transmembrane region" description="Helical" evidence="1">
    <location>
        <begin position="67"/>
        <end position="89"/>
    </location>
</feature>
<name>A0AA88LGU7_ARTSF</name>
<dbReference type="EMBL" id="JAVRJZ010000006">
    <property type="protein sequence ID" value="KAK2721125.1"/>
    <property type="molecule type" value="Genomic_DNA"/>
</dbReference>
<dbReference type="AlphaFoldDB" id="A0AA88LGU7"/>
<keyword evidence="1" id="KW-1133">Transmembrane helix</keyword>
<gene>
    <name evidence="2" type="ORF">QYM36_003412</name>
</gene>
<evidence type="ECO:0000313" key="2">
    <source>
        <dbReference type="EMBL" id="KAK2721125.1"/>
    </source>
</evidence>
<evidence type="ECO:0000256" key="1">
    <source>
        <dbReference type="SAM" id="Phobius"/>
    </source>
</evidence>
<organism evidence="2 3">
    <name type="scientific">Artemia franciscana</name>
    <name type="common">Brine shrimp</name>
    <name type="synonym">Artemia sanfranciscana</name>
    <dbReference type="NCBI Taxonomy" id="6661"/>
    <lineage>
        <taxon>Eukaryota</taxon>
        <taxon>Metazoa</taxon>
        <taxon>Ecdysozoa</taxon>
        <taxon>Arthropoda</taxon>
        <taxon>Crustacea</taxon>
        <taxon>Branchiopoda</taxon>
        <taxon>Anostraca</taxon>
        <taxon>Artemiidae</taxon>
        <taxon>Artemia</taxon>
    </lineage>
</organism>
<evidence type="ECO:0000313" key="3">
    <source>
        <dbReference type="Proteomes" id="UP001187531"/>
    </source>
</evidence>
<keyword evidence="3" id="KW-1185">Reference proteome</keyword>
<keyword evidence="1" id="KW-0812">Transmembrane</keyword>
<comment type="caution">
    <text evidence="2">The sequence shown here is derived from an EMBL/GenBank/DDBJ whole genome shotgun (WGS) entry which is preliminary data.</text>
</comment>
<dbReference type="Proteomes" id="UP001187531">
    <property type="component" value="Unassembled WGS sequence"/>
</dbReference>
<keyword evidence="1" id="KW-0472">Membrane</keyword>
<proteinExistence type="predicted"/>
<reference evidence="2" key="1">
    <citation type="submission" date="2023-07" db="EMBL/GenBank/DDBJ databases">
        <title>Chromosome-level genome assembly of Artemia franciscana.</title>
        <authorList>
            <person name="Jo E."/>
        </authorList>
    </citation>
    <scope>NUCLEOTIDE SEQUENCE</scope>
    <source>
        <tissue evidence="2">Whole body</tissue>
    </source>
</reference>